<sequence>MPALTIIATTDTSATVSASSTWHKGTPKKIRGSWYFKQNSDYFYHTFYKNSDGSNYLAYSKHYRRYYKLPSHGQSHMKYQKLSKNLYRLRGKDMTGHFTSFKVRYISRNTIKINGIKEHRKSPVKLISAPKGMKG</sequence>
<reference evidence="1" key="1">
    <citation type="submission" date="2021-04" db="EMBL/GenBank/DDBJ databases">
        <title>Taxonomic assessment of Weissella genus.</title>
        <authorList>
            <person name="Fanelli F."/>
            <person name="Chieffi D."/>
            <person name="Dell'Aquila A."/>
            <person name="Gyu-Sung C."/>
            <person name="Franz C.M.A.P."/>
            <person name="Fusco V."/>
        </authorList>
    </citation>
    <scope>NUCLEOTIDE SEQUENCE</scope>
    <source>
        <strain evidence="1">LMG 25373</strain>
    </source>
</reference>
<keyword evidence="2" id="KW-1185">Reference proteome</keyword>
<evidence type="ECO:0000313" key="1">
    <source>
        <dbReference type="EMBL" id="MCM2437041.1"/>
    </source>
</evidence>
<evidence type="ECO:0000313" key="2">
    <source>
        <dbReference type="Proteomes" id="UP001057481"/>
    </source>
</evidence>
<organism evidence="1 2">
    <name type="scientific">Periweissella beninensis</name>
    <dbReference type="NCBI Taxonomy" id="504936"/>
    <lineage>
        <taxon>Bacteria</taxon>
        <taxon>Bacillati</taxon>
        <taxon>Bacillota</taxon>
        <taxon>Bacilli</taxon>
        <taxon>Lactobacillales</taxon>
        <taxon>Lactobacillaceae</taxon>
        <taxon>Periweissella</taxon>
    </lineage>
</organism>
<proteinExistence type="predicted"/>
<protein>
    <submittedName>
        <fullName evidence="1">Uncharacterized protein</fullName>
    </submittedName>
</protein>
<comment type="caution">
    <text evidence="1">The sequence shown here is derived from an EMBL/GenBank/DDBJ whole genome shotgun (WGS) entry which is preliminary data.</text>
</comment>
<dbReference type="RefSeq" id="WP_205143891.1">
    <property type="nucleotide sequence ID" value="NZ_JAFBDN010000013.1"/>
</dbReference>
<dbReference type="Proteomes" id="UP001057481">
    <property type="component" value="Unassembled WGS sequence"/>
</dbReference>
<gene>
    <name evidence="1" type="ORF">KAK10_03720</name>
</gene>
<name>A0ABT0VHA8_9LACO</name>
<accession>A0ABT0VHA8</accession>
<dbReference type="EMBL" id="JAGMVS010000046">
    <property type="protein sequence ID" value="MCM2437041.1"/>
    <property type="molecule type" value="Genomic_DNA"/>
</dbReference>